<accession>A0ABZ2J1M0</accession>
<sequence length="170" mass="17285">MMKKTWKIAAVALTVVALGVGFSTVAFAAEDTDELLCAGPGAGFGMGGFGGFGGNSAVLTDLLSLTAEELYDLRADGKTLAEIAAAKGVSEDALVAAILAEREEVLAAAVEAGRLTPEQAELMLQNMSESIRLSITSQIGPRGFGGCLTGEVPAEDGVRAGFGGMGRMGR</sequence>
<feature type="chain" id="PRO_5046528189" description="DUF2680 domain-containing protein" evidence="1">
    <location>
        <begin position="29"/>
        <end position="170"/>
    </location>
</feature>
<feature type="signal peptide" evidence="1">
    <location>
        <begin position="1"/>
        <end position="28"/>
    </location>
</feature>
<dbReference type="EMBL" id="CP146612">
    <property type="protein sequence ID" value="WWX24820.1"/>
    <property type="molecule type" value="Genomic_DNA"/>
</dbReference>
<evidence type="ECO:0008006" key="4">
    <source>
        <dbReference type="Google" id="ProtNLM"/>
    </source>
</evidence>
<protein>
    <recommendedName>
        <fullName evidence="4">DUF2680 domain-containing protein</fullName>
    </recommendedName>
</protein>
<dbReference type="RefSeq" id="WP_338736941.1">
    <property type="nucleotide sequence ID" value="NZ_CP146612.1"/>
</dbReference>
<organism evidence="2 3">
    <name type="scientific">Candidatus Dehalogenimonas loeffleri</name>
    <dbReference type="NCBI Taxonomy" id="3127115"/>
    <lineage>
        <taxon>Bacteria</taxon>
        <taxon>Bacillati</taxon>
        <taxon>Chloroflexota</taxon>
        <taxon>Dehalococcoidia</taxon>
        <taxon>Dehalococcoidales</taxon>
        <taxon>Dehalococcoidaceae</taxon>
        <taxon>Dehalogenimonas</taxon>
    </lineage>
</organism>
<keyword evidence="3" id="KW-1185">Reference proteome</keyword>
<reference evidence="2 3" key="1">
    <citation type="submission" date="2024-03" db="EMBL/GenBank/DDBJ databases">
        <title>A Dehalogenimonas Isolated from Estuarine Sediments Dihaloeliminates Chlorinated Alkanes.</title>
        <authorList>
            <person name="Yang Y."/>
            <person name="Wang H."/>
        </authorList>
    </citation>
    <scope>NUCLEOTIDE SEQUENCE [LARGE SCALE GENOMIC DNA]</scope>
    <source>
        <strain evidence="2 3">W</strain>
    </source>
</reference>
<name>A0ABZ2J1M0_9CHLR</name>
<gene>
    <name evidence="2" type="ORF">V8247_06030</name>
</gene>
<evidence type="ECO:0000256" key="1">
    <source>
        <dbReference type="SAM" id="SignalP"/>
    </source>
</evidence>
<evidence type="ECO:0000313" key="2">
    <source>
        <dbReference type="EMBL" id="WWX24820.1"/>
    </source>
</evidence>
<evidence type="ECO:0000313" key="3">
    <source>
        <dbReference type="Proteomes" id="UP001375370"/>
    </source>
</evidence>
<dbReference type="Proteomes" id="UP001375370">
    <property type="component" value="Chromosome"/>
</dbReference>
<keyword evidence="1" id="KW-0732">Signal</keyword>
<proteinExistence type="predicted"/>